<reference evidence="1" key="1">
    <citation type="submission" date="2022-11" db="EMBL/GenBank/DDBJ databases">
        <title>Genome Sequence of Nemania bipapillata.</title>
        <authorList>
            <person name="Buettner E."/>
        </authorList>
    </citation>
    <scope>NUCLEOTIDE SEQUENCE</scope>
    <source>
        <strain evidence="1">CP14</strain>
    </source>
</reference>
<name>A0ACC2I5C3_9PEZI</name>
<gene>
    <name evidence="1" type="ORF">ONZ43_g5834</name>
</gene>
<accession>A0ACC2I5C3</accession>
<dbReference type="Proteomes" id="UP001153334">
    <property type="component" value="Unassembled WGS sequence"/>
</dbReference>
<dbReference type="EMBL" id="JAPESX010001904">
    <property type="protein sequence ID" value="KAJ8110586.1"/>
    <property type="molecule type" value="Genomic_DNA"/>
</dbReference>
<organism evidence="1 2">
    <name type="scientific">Nemania bipapillata</name>
    <dbReference type="NCBI Taxonomy" id="110536"/>
    <lineage>
        <taxon>Eukaryota</taxon>
        <taxon>Fungi</taxon>
        <taxon>Dikarya</taxon>
        <taxon>Ascomycota</taxon>
        <taxon>Pezizomycotina</taxon>
        <taxon>Sordariomycetes</taxon>
        <taxon>Xylariomycetidae</taxon>
        <taxon>Xylariales</taxon>
        <taxon>Xylariaceae</taxon>
        <taxon>Nemania</taxon>
    </lineage>
</organism>
<keyword evidence="2" id="KW-1185">Reference proteome</keyword>
<sequence>MNSEYLYDKMSSLEDPHGLNWLQPGQTEIAVVGKYVSDEASRLHGGFAGSSQLDLEQVKFVSGSQPYQIGEMERAYRESKQGLWHRFWYSCGDVRSIAEAWMDFIPNEYGLSVLKVGFAVVFKLAENSKDKREKVFKTFSTLQEALVLLHPDRLRFQTDPAVCKSVASLNKAVVGAIENMVKVLSYMETPLSTKFTAKLRRENKSNEARHTLDDILKALEMDIAKYDDTIKIARDHTNERTEAYSRISAVKIALVHEDTAHLKKALDDATTYQQGQHQQEAAHRVEMIEAMRGEQEAIEIRARRQTSHSSKHMAVVSLTQLCNILAQPLPANNQNNVPSLERTFQHPSADLSHALAEQGRFSSRVQGQVNSLLEYHEFLDWLSSSHPSLILVDANIRESALDHISAISVFSSTLVTSLMQAYSDTAVVIHFFCGLHASPSGAWYGPTGLVRSLILQLLMKLDARDPEMKTWDLDFINDRRFLQNLEQHSLVDLCFAFHELLYQFTPDTYVYCIIDSISSFDADRLLKDLGTVMEGLRSIVNDTKLVPIVKIFLTNPFESTREIKNMPLLREDPARLISLSPNNLVPGSISSQLVDDHLLRAPSPLRGRSPSPVGYARIPPPAVSIRKRIAGPIPVVREVFTDTDMNDDDDDY</sequence>
<proteinExistence type="predicted"/>
<protein>
    <submittedName>
        <fullName evidence="1">Uncharacterized protein</fullName>
    </submittedName>
</protein>
<evidence type="ECO:0000313" key="1">
    <source>
        <dbReference type="EMBL" id="KAJ8110586.1"/>
    </source>
</evidence>
<evidence type="ECO:0000313" key="2">
    <source>
        <dbReference type="Proteomes" id="UP001153334"/>
    </source>
</evidence>
<comment type="caution">
    <text evidence="1">The sequence shown here is derived from an EMBL/GenBank/DDBJ whole genome shotgun (WGS) entry which is preliminary data.</text>
</comment>